<dbReference type="GO" id="GO:0005813">
    <property type="term" value="C:centrosome"/>
    <property type="evidence" value="ECO:0007669"/>
    <property type="project" value="TreeGrafter"/>
</dbReference>
<proteinExistence type="predicted"/>
<sequence length="855" mass="99710">MKRKVSKLRLSPNEEARIIREEHERRRKLRIQQVREQQRYIALHIRQEVEQRRQQELQHLEEELRKDWEQQQQEKLQTVQTLYQESLQLLGQGHRSAKENEPDLAAIAQKEEENHIKAEERYREALKELKSQRLKDHERHTQSISARKKALQAEKERSAKVARLPPPPPDPIQCIYPKKQHVKRSDVSAFAVSRYHMPENTVNRVEDTNQPNAHEEAELEVRRLRDLEMEETRRREEQLEKARVRGRQALRREQLVQDRERLLVELEHMQQTDLLRRRQQVSQMPPQIFQPLYKRQEVREDFQREMEFAFEDMYTGERRVKGDLVVRLVPEPLPAFSTGSQDQQLDITMEEIATSEMENTQDDSQRESGATEQETSAEAEPSRPPPRRALKKLLDRIRSQRDQWPDHSCRVPVADSPTTITDQIPERDTSIETGSLMSEEKDKQTPTDLGEPAHSPPALESAEPSPAADSLLPDVLSYKIQEFEEERKKREEKLEEEKRQQVFLLQELEEQKAKLEQMLLEDQQEREDLKAAVTQEIPVHQLEEPARDQEVTSVNVNAGEDDHTRRIRQYQQRLLDQNRIHQRSVEVARHRLAEYQRALQIRYNMAASSLPPVVVPPNVVQPPLQRPPPVQLPPPLRLPTTPVVPVNTQVEPQIAVNVTDTLASLSNVPGFTLSSKLPLHQVESVSSSTMNPRRAVTSWLTDSIMERVTQHLPERMRPSSVTKETPLHKACTTHHASSIPPQPDPVQAFSPSTTDRTPVPSGHAVVNKDTPPQEHLQTEYLSSTEATLERQRRELQEAKRRVSRQREALLLQQRLQEEERQRQEAEMEQIRRQKETLQAPIDTDEQPVQRRLGKS</sequence>
<feature type="compositionally biased region" description="Basic and acidic residues" evidence="2">
    <location>
        <begin position="131"/>
        <end position="141"/>
    </location>
</feature>
<dbReference type="GO" id="GO:0005814">
    <property type="term" value="C:centriole"/>
    <property type="evidence" value="ECO:0007669"/>
    <property type="project" value="TreeGrafter"/>
</dbReference>
<feature type="compositionally biased region" description="Low complexity" evidence="2">
    <location>
        <begin position="452"/>
        <end position="469"/>
    </location>
</feature>
<feature type="compositionally biased region" description="Basic and acidic residues" evidence="2">
    <location>
        <begin position="392"/>
        <end position="409"/>
    </location>
</feature>
<gene>
    <name evidence="4" type="primary">cep295</name>
</gene>
<dbReference type="RefSeq" id="XP_028276387.1">
    <property type="nucleotide sequence ID" value="XM_028420586.1"/>
</dbReference>
<feature type="region of interest" description="Disordered" evidence="2">
    <location>
        <begin position="131"/>
        <end position="172"/>
    </location>
</feature>
<feature type="coiled-coil region" evidence="1">
    <location>
        <begin position="480"/>
        <end position="532"/>
    </location>
</feature>
<accession>A0A6P7JHP3</accession>
<feature type="region of interest" description="Disordered" evidence="2">
    <location>
        <begin position="710"/>
        <end position="775"/>
    </location>
</feature>
<keyword evidence="3" id="KW-1185">Reference proteome</keyword>
<dbReference type="OrthoDB" id="6359887at2759"/>
<feature type="region of interest" description="Disordered" evidence="2">
    <location>
        <begin position="356"/>
        <end position="469"/>
    </location>
</feature>
<dbReference type="Proteomes" id="UP000515145">
    <property type="component" value="Chromosome 13"/>
</dbReference>
<dbReference type="GO" id="GO:0046599">
    <property type="term" value="P:regulation of centriole replication"/>
    <property type="evidence" value="ECO:0007669"/>
    <property type="project" value="TreeGrafter"/>
</dbReference>
<dbReference type="InParanoid" id="A0A6P7JHP3"/>
<feature type="coiled-coil region" evidence="1">
    <location>
        <begin position="46"/>
        <end position="74"/>
    </location>
</feature>
<dbReference type="AlphaFoldDB" id="A0A6P7JHP3"/>
<dbReference type="GO" id="GO:0005829">
    <property type="term" value="C:cytosol"/>
    <property type="evidence" value="ECO:0007669"/>
    <property type="project" value="TreeGrafter"/>
</dbReference>
<dbReference type="PANTHER" id="PTHR21553:SF26">
    <property type="entry name" value="ALMS MOTIF DOMAIN-CONTAINING PROTEIN"/>
    <property type="match status" value="1"/>
</dbReference>
<reference evidence="4" key="1">
    <citation type="submission" date="2025-08" db="UniProtKB">
        <authorList>
            <consortium name="RefSeq"/>
        </authorList>
    </citation>
    <scope>IDENTIFICATION</scope>
</reference>
<keyword evidence="1" id="KW-0175">Coiled coil</keyword>
<organism evidence="3 4">
    <name type="scientific">Parambassis ranga</name>
    <name type="common">Indian glassy fish</name>
    <dbReference type="NCBI Taxonomy" id="210632"/>
    <lineage>
        <taxon>Eukaryota</taxon>
        <taxon>Metazoa</taxon>
        <taxon>Chordata</taxon>
        <taxon>Craniata</taxon>
        <taxon>Vertebrata</taxon>
        <taxon>Euteleostomi</taxon>
        <taxon>Actinopterygii</taxon>
        <taxon>Neopterygii</taxon>
        <taxon>Teleostei</taxon>
        <taxon>Neoteleostei</taxon>
        <taxon>Acanthomorphata</taxon>
        <taxon>Ovalentaria</taxon>
        <taxon>Ambassidae</taxon>
        <taxon>Parambassis</taxon>
    </lineage>
</organism>
<evidence type="ECO:0000313" key="4">
    <source>
        <dbReference type="RefSeq" id="XP_028276387.1"/>
    </source>
</evidence>
<feature type="compositionally biased region" description="Basic and acidic residues" evidence="2">
    <location>
        <begin position="815"/>
        <end position="835"/>
    </location>
</feature>
<feature type="coiled-coil region" evidence="1">
    <location>
        <begin position="214"/>
        <end position="272"/>
    </location>
</feature>
<protein>
    <submittedName>
        <fullName evidence="4">Centrosomal protein of 295 kDa isoform X1</fullName>
    </submittedName>
</protein>
<name>A0A6P7JHP3_9TELE</name>
<evidence type="ECO:0000256" key="1">
    <source>
        <dbReference type="SAM" id="Coils"/>
    </source>
</evidence>
<evidence type="ECO:0000313" key="3">
    <source>
        <dbReference type="Proteomes" id="UP000515145"/>
    </source>
</evidence>
<evidence type="ECO:0000256" key="2">
    <source>
        <dbReference type="SAM" id="MobiDB-lite"/>
    </source>
</evidence>
<dbReference type="GeneID" id="114445496"/>
<dbReference type="PANTHER" id="PTHR21553">
    <property type="entry name" value="ALMS1-RELATED"/>
    <property type="match status" value="1"/>
</dbReference>
<feature type="region of interest" description="Disordered" evidence="2">
    <location>
        <begin position="814"/>
        <end position="855"/>
    </location>
</feature>
<dbReference type="CTD" id="85459"/>